<dbReference type="PANTHER" id="PTHR45726">
    <property type="entry name" value="LEUKOTRIENE A-4 HYDROLASE"/>
    <property type="match status" value="1"/>
</dbReference>
<evidence type="ECO:0000313" key="4">
    <source>
        <dbReference type="EMBL" id="GEO10006.1"/>
    </source>
</evidence>
<comment type="caution">
    <text evidence="4">The sequence shown here is derived from an EMBL/GenBank/DDBJ whole genome shotgun (WGS) entry which is preliminary data.</text>
</comment>
<accession>A0A512BDH1</accession>
<dbReference type="GO" id="GO:0008270">
    <property type="term" value="F:zinc ion binding"/>
    <property type="evidence" value="ECO:0007669"/>
    <property type="project" value="InterPro"/>
</dbReference>
<dbReference type="PANTHER" id="PTHR45726:SF3">
    <property type="entry name" value="LEUKOTRIENE A-4 HYDROLASE"/>
    <property type="match status" value="1"/>
</dbReference>
<sequence>MRPLVKKILLFLSLALFSDLIYGQESYWQQEVNFTINVSLNDQDNILEAFETIEYINHSPDTLQYIWFHIWPNAYKNDRTAFSEQFLKERRTDFYFSKPGQKGYINQLNFKVDGINATVVNDTNNIDIIQVLLPKPLAPGSKTIISTPFKVKLPYNFSRGGHVGRDYQITQWFPKPAVYDQKGWHPMPYLDQGEFYSEFGNFDVEITVPSAYIVAATGVLQDAATLQELKEKGKHTADGNTKVWHYKQNNIHDFAWFASKTFIVQYDTAVLTSNKIVDVFSFYKPQSKGWKESIAYAKDGIRRYSGWLGDYPYSTCSVVQGSKNENSGGMEYPTITLITAQETGKELDATIVHEIGHNWFYGALATNERTHPWMDEGMNTFYQKRYETEKYPPTLSKKKSFLGNETSTDEHVIFETLAKIKKDQPIETSSTDFTTTNYALAAYYKTSWWMKKLEDELGRDQFDKAMHSYYSDWKFRHPYPDDFKTSLEKAAGKNLDSHFSLLNKMGSFDTTQKKSLKPAFVFNSLDNKHNYINLSPALGYNYYDKGMIGGMINNYTLPLPKLQYLAGVLYGTGSKKLNGFGRVSYNVYKRNYHVSTALSYNSYSQNDFTTADNTKLILGVKRWVPSVKLTLFDKDSLSTRRFVAQWKTFLLNEGALDFKTIYTATDTFDRVTTINNRSYINRLSLSVSDNRVLFPYSLTVSTDQGKDFIKTGLTGKMFFNYSDGKSGMSARFFAGKLFYLKPATTLVRFRNDRYFLNMSGPTGYEDYTYSDYFIGRNEFEGWQSQQVMERDGFFKVNTALLGNKVGKTDDWLMSLNLSSDLPDNINPLSILPIKIPLKIFADVGTYAEAWKENPASGRFIYDAGIQIPLFHSLIDIYIPIVYSKVYRNYYKSTITEKRFLKTIAFTINISKLKLQDVLKDIPL</sequence>
<dbReference type="SUPFAM" id="SSF55486">
    <property type="entry name" value="Metalloproteases ('zincins'), catalytic domain"/>
    <property type="match status" value="1"/>
</dbReference>
<dbReference type="AlphaFoldDB" id="A0A512BDH1"/>
<evidence type="ECO:0000256" key="2">
    <source>
        <dbReference type="PIRSR" id="PIRSR634015-3"/>
    </source>
</evidence>
<keyword evidence="2" id="KW-0479">Metal-binding</keyword>
<gene>
    <name evidence="4" type="ORF">SAE01_25020</name>
</gene>
<dbReference type="InterPro" id="IPR014782">
    <property type="entry name" value="Peptidase_M1_dom"/>
</dbReference>
<feature type="binding site" evidence="2">
    <location>
        <position position="353"/>
    </location>
    <ligand>
        <name>Zn(2+)</name>
        <dbReference type="ChEBI" id="CHEBI:29105"/>
        <note>catalytic</note>
    </ligand>
</feature>
<name>A0A512BDH1_9BACT</name>
<dbReference type="GO" id="GO:0008237">
    <property type="term" value="F:metallopeptidase activity"/>
    <property type="evidence" value="ECO:0007669"/>
    <property type="project" value="InterPro"/>
</dbReference>
<reference evidence="4 5" key="1">
    <citation type="submission" date="2019-07" db="EMBL/GenBank/DDBJ databases">
        <title>Whole genome shotgun sequence of Segetibacter aerophilus NBRC 106135.</title>
        <authorList>
            <person name="Hosoyama A."/>
            <person name="Uohara A."/>
            <person name="Ohji S."/>
            <person name="Ichikawa N."/>
        </authorList>
    </citation>
    <scope>NUCLEOTIDE SEQUENCE [LARGE SCALE GENOMIC DNA]</scope>
    <source>
        <strain evidence="4 5">NBRC 106135</strain>
    </source>
</reference>
<dbReference type="CDD" id="cd09604">
    <property type="entry name" value="M1_APN_like"/>
    <property type="match status" value="1"/>
</dbReference>
<feature type="binding site" evidence="2">
    <location>
        <position position="376"/>
    </location>
    <ligand>
        <name>Zn(2+)</name>
        <dbReference type="ChEBI" id="CHEBI:29105"/>
        <note>catalytic</note>
    </ligand>
</feature>
<evidence type="ECO:0000259" key="3">
    <source>
        <dbReference type="Pfam" id="PF01433"/>
    </source>
</evidence>
<dbReference type="Proteomes" id="UP000321513">
    <property type="component" value="Unassembled WGS sequence"/>
</dbReference>
<organism evidence="4 5">
    <name type="scientific">Segetibacter aerophilus</name>
    <dbReference type="NCBI Taxonomy" id="670293"/>
    <lineage>
        <taxon>Bacteria</taxon>
        <taxon>Pseudomonadati</taxon>
        <taxon>Bacteroidota</taxon>
        <taxon>Chitinophagia</taxon>
        <taxon>Chitinophagales</taxon>
        <taxon>Chitinophagaceae</taxon>
        <taxon>Segetibacter</taxon>
    </lineage>
</organism>
<protein>
    <recommendedName>
        <fullName evidence="3">Peptidase M1 membrane alanine aminopeptidase domain-containing protein</fullName>
    </recommendedName>
</protein>
<proteinExistence type="predicted"/>
<keyword evidence="2" id="KW-0862">Zinc</keyword>
<feature type="active site" description="Proton acceptor" evidence="1">
    <location>
        <position position="354"/>
    </location>
</feature>
<feature type="domain" description="Peptidase M1 membrane alanine aminopeptidase" evidence="3">
    <location>
        <begin position="328"/>
        <end position="497"/>
    </location>
</feature>
<dbReference type="EMBL" id="BJYT01000008">
    <property type="protein sequence ID" value="GEO10006.1"/>
    <property type="molecule type" value="Genomic_DNA"/>
</dbReference>
<dbReference type="InterPro" id="IPR027268">
    <property type="entry name" value="Peptidase_M4/M1_CTD_sf"/>
</dbReference>
<feature type="active site" description="Proton donor" evidence="1">
    <location>
        <position position="443"/>
    </location>
</feature>
<comment type="cofactor">
    <cofactor evidence="2">
        <name>Zn(2+)</name>
        <dbReference type="ChEBI" id="CHEBI:29105"/>
    </cofactor>
    <text evidence="2">Binds 1 zinc ion per subunit.</text>
</comment>
<feature type="binding site" evidence="2">
    <location>
        <position position="357"/>
    </location>
    <ligand>
        <name>Zn(2+)</name>
        <dbReference type="ChEBI" id="CHEBI:29105"/>
        <note>catalytic</note>
    </ligand>
</feature>
<dbReference type="OrthoDB" id="9814383at2"/>
<dbReference type="Gene3D" id="1.10.390.10">
    <property type="entry name" value="Neutral Protease Domain 2"/>
    <property type="match status" value="1"/>
</dbReference>
<keyword evidence="5" id="KW-1185">Reference proteome</keyword>
<dbReference type="Pfam" id="PF01433">
    <property type="entry name" value="Peptidase_M1"/>
    <property type="match status" value="1"/>
</dbReference>
<dbReference type="InterPro" id="IPR034015">
    <property type="entry name" value="M1_LTA4H"/>
</dbReference>
<evidence type="ECO:0000313" key="5">
    <source>
        <dbReference type="Proteomes" id="UP000321513"/>
    </source>
</evidence>
<evidence type="ECO:0000256" key="1">
    <source>
        <dbReference type="PIRSR" id="PIRSR634015-1"/>
    </source>
</evidence>